<dbReference type="RefSeq" id="WP_187021489.1">
    <property type="nucleotide sequence ID" value="NZ_JACRUK010000073.1"/>
</dbReference>
<organism evidence="1 2">
    <name type="scientific">Flavobacterium muglaense</name>
    <dbReference type="NCBI Taxonomy" id="2764716"/>
    <lineage>
        <taxon>Bacteria</taxon>
        <taxon>Pseudomonadati</taxon>
        <taxon>Bacteroidota</taxon>
        <taxon>Flavobacteriia</taxon>
        <taxon>Flavobacteriales</taxon>
        <taxon>Flavobacteriaceae</taxon>
        <taxon>Flavobacterium</taxon>
    </lineage>
</organism>
<reference evidence="1 2" key="1">
    <citation type="submission" date="2020-08" db="EMBL/GenBank/DDBJ databases">
        <title>Description of novel Flavobacterium F-392 isolate.</title>
        <authorList>
            <person name="Saticioglu I.B."/>
            <person name="Duman M."/>
            <person name="Altun S."/>
        </authorList>
    </citation>
    <scope>NUCLEOTIDE SEQUENCE [LARGE SCALE GENOMIC DNA]</scope>
    <source>
        <strain evidence="1 2">F-392</strain>
    </source>
</reference>
<sequence length="142" mass="16682">MPTENWNLEINLDHFEIKKEGFSPDNTMFQLSAIDSKNQINLSIFIEKTDLKGDKEECREFYWNKAKKSPLAKENLKKYEMKNLAIIEHDTKEYNGQIVDFHSLNTYLAKNGYWIDIHISKAGFTKKDEKTFKKLTESIALN</sequence>
<evidence type="ECO:0000313" key="1">
    <source>
        <dbReference type="EMBL" id="MBC5846136.1"/>
    </source>
</evidence>
<gene>
    <name evidence="1" type="ORF">H8R25_17095</name>
</gene>
<dbReference type="EMBL" id="JACRUL010000075">
    <property type="protein sequence ID" value="MBC5846136.1"/>
    <property type="molecule type" value="Genomic_DNA"/>
</dbReference>
<dbReference type="Proteomes" id="UP000641454">
    <property type="component" value="Unassembled WGS sequence"/>
</dbReference>
<proteinExistence type="predicted"/>
<name>A0A923N297_9FLAO</name>
<comment type="caution">
    <text evidence="1">The sequence shown here is derived from an EMBL/GenBank/DDBJ whole genome shotgun (WGS) entry which is preliminary data.</text>
</comment>
<accession>A0A923N297</accession>
<keyword evidence="2" id="KW-1185">Reference proteome</keyword>
<evidence type="ECO:0000313" key="2">
    <source>
        <dbReference type="Proteomes" id="UP000641454"/>
    </source>
</evidence>
<dbReference type="AlphaFoldDB" id="A0A923N297"/>
<protein>
    <submittedName>
        <fullName evidence="1">Uncharacterized protein</fullName>
    </submittedName>
</protein>